<dbReference type="PANTHER" id="PTHR35400:SF3">
    <property type="entry name" value="SLL1072 PROTEIN"/>
    <property type="match status" value="1"/>
</dbReference>
<keyword evidence="3" id="KW-0540">Nuclease</keyword>
<protein>
    <submittedName>
        <fullName evidence="3">Uma2 family endonuclease</fullName>
    </submittedName>
</protein>
<evidence type="ECO:0000313" key="3">
    <source>
        <dbReference type="EMBL" id="MFC4563543.1"/>
    </source>
</evidence>
<organism evidence="3 4">
    <name type="scientific">Nocardiopsis mangrovi</name>
    <dbReference type="NCBI Taxonomy" id="1179818"/>
    <lineage>
        <taxon>Bacteria</taxon>
        <taxon>Bacillati</taxon>
        <taxon>Actinomycetota</taxon>
        <taxon>Actinomycetes</taxon>
        <taxon>Streptosporangiales</taxon>
        <taxon>Nocardiopsidaceae</taxon>
        <taxon>Nocardiopsis</taxon>
    </lineage>
</organism>
<sequence>MVTLGDENDPTTGGSDMGALSATAPKASETEAPEAEGHGAPEMPRTQATSWPVPPPDGYTADDLDRLPDLPPHTELIDGSLVFVSPQKLFHMLVLRLLERSLEPACPKGLRVRREMTVLLGPQQRPEPDIMVVRADAETGSDQTSYPADSVLLAVEVVSPDSRARDRERKPQLYAKAGIKHFWRIEDEQGGVVVYVYELDPATGAYVATGVHRKELKLGVPFDIEIDLTEIDGM</sequence>
<proteinExistence type="predicted"/>
<feature type="domain" description="Putative restriction endonuclease" evidence="2">
    <location>
        <begin position="62"/>
        <end position="214"/>
    </location>
</feature>
<keyword evidence="3" id="KW-0255">Endonuclease</keyword>
<name>A0ABV9E0H8_9ACTN</name>
<evidence type="ECO:0000259" key="2">
    <source>
        <dbReference type="Pfam" id="PF05685"/>
    </source>
</evidence>
<dbReference type="RefSeq" id="WP_378576090.1">
    <property type="nucleotide sequence ID" value="NZ_JBHSFQ010000016.1"/>
</dbReference>
<gene>
    <name evidence="3" type="ORF">ACFO4E_16880</name>
</gene>
<feature type="region of interest" description="Disordered" evidence="1">
    <location>
        <begin position="1"/>
        <end position="71"/>
    </location>
</feature>
<evidence type="ECO:0000256" key="1">
    <source>
        <dbReference type="SAM" id="MobiDB-lite"/>
    </source>
</evidence>
<dbReference type="Proteomes" id="UP001595923">
    <property type="component" value="Unassembled WGS sequence"/>
</dbReference>
<accession>A0ABV9E0H8</accession>
<dbReference type="Pfam" id="PF05685">
    <property type="entry name" value="Uma2"/>
    <property type="match status" value="1"/>
</dbReference>
<dbReference type="CDD" id="cd06260">
    <property type="entry name" value="DUF820-like"/>
    <property type="match status" value="1"/>
</dbReference>
<dbReference type="PANTHER" id="PTHR35400">
    <property type="entry name" value="SLR1083 PROTEIN"/>
    <property type="match status" value="1"/>
</dbReference>
<reference evidence="4" key="1">
    <citation type="journal article" date="2019" name="Int. J. Syst. Evol. Microbiol.">
        <title>The Global Catalogue of Microorganisms (GCM) 10K type strain sequencing project: providing services to taxonomists for standard genome sequencing and annotation.</title>
        <authorList>
            <consortium name="The Broad Institute Genomics Platform"/>
            <consortium name="The Broad Institute Genome Sequencing Center for Infectious Disease"/>
            <person name="Wu L."/>
            <person name="Ma J."/>
        </authorList>
    </citation>
    <scope>NUCLEOTIDE SEQUENCE [LARGE SCALE GENOMIC DNA]</scope>
    <source>
        <strain evidence="4">XZYJ18</strain>
    </source>
</reference>
<dbReference type="Gene3D" id="3.90.1570.10">
    <property type="entry name" value="tt1808, chain A"/>
    <property type="match status" value="1"/>
</dbReference>
<keyword evidence="4" id="KW-1185">Reference proteome</keyword>
<dbReference type="EMBL" id="JBHSFQ010000016">
    <property type="protein sequence ID" value="MFC4563543.1"/>
    <property type="molecule type" value="Genomic_DNA"/>
</dbReference>
<dbReference type="InterPro" id="IPR011335">
    <property type="entry name" value="Restrct_endonuc-II-like"/>
</dbReference>
<dbReference type="InterPro" id="IPR008538">
    <property type="entry name" value="Uma2"/>
</dbReference>
<keyword evidence="3" id="KW-0378">Hydrolase</keyword>
<evidence type="ECO:0000313" key="4">
    <source>
        <dbReference type="Proteomes" id="UP001595923"/>
    </source>
</evidence>
<dbReference type="InterPro" id="IPR012296">
    <property type="entry name" value="Nuclease_put_TT1808"/>
</dbReference>
<comment type="caution">
    <text evidence="3">The sequence shown here is derived from an EMBL/GenBank/DDBJ whole genome shotgun (WGS) entry which is preliminary data.</text>
</comment>
<dbReference type="SUPFAM" id="SSF52980">
    <property type="entry name" value="Restriction endonuclease-like"/>
    <property type="match status" value="1"/>
</dbReference>
<dbReference type="GO" id="GO:0004519">
    <property type="term" value="F:endonuclease activity"/>
    <property type="evidence" value="ECO:0007669"/>
    <property type="project" value="UniProtKB-KW"/>
</dbReference>